<name>A0ABQ5JZX0_9EUKA</name>
<organism evidence="1 2">
    <name type="scientific">Aduncisulcus paluster</name>
    <dbReference type="NCBI Taxonomy" id="2918883"/>
    <lineage>
        <taxon>Eukaryota</taxon>
        <taxon>Metamonada</taxon>
        <taxon>Carpediemonas-like organisms</taxon>
        <taxon>Aduncisulcus</taxon>
    </lineage>
</organism>
<keyword evidence="2" id="KW-1185">Reference proteome</keyword>
<sequence>MHGAEVFGQPSIGADAFKGLAHVLDVSFESTGEHPFRITASGVLIFENISGRGVYGDTLINSALGCVDQDKTALEVHMLP</sequence>
<proteinExistence type="predicted"/>
<protein>
    <submittedName>
        <fullName evidence="1">Uncharacterized protein</fullName>
    </submittedName>
</protein>
<feature type="non-terminal residue" evidence="1">
    <location>
        <position position="80"/>
    </location>
</feature>
<accession>A0ABQ5JZX0</accession>
<evidence type="ECO:0000313" key="1">
    <source>
        <dbReference type="EMBL" id="GKT20127.1"/>
    </source>
</evidence>
<dbReference type="EMBL" id="BQXS01006481">
    <property type="protein sequence ID" value="GKT20127.1"/>
    <property type="molecule type" value="Genomic_DNA"/>
</dbReference>
<reference evidence="1" key="1">
    <citation type="submission" date="2022-03" db="EMBL/GenBank/DDBJ databases">
        <title>Draft genome sequence of Aduncisulcus paluster, a free-living microaerophilic Fornicata.</title>
        <authorList>
            <person name="Yuyama I."/>
            <person name="Kume K."/>
            <person name="Tamura T."/>
            <person name="Inagaki Y."/>
            <person name="Hashimoto T."/>
        </authorList>
    </citation>
    <scope>NUCLEOTIDE SEQUENCE</scope>
    <source>
        <strain evidence="1">NY0171</strain>
    </source>
</reference>
<comment type="caution">
    <text evidence="1">The sequence shown here is derived from an EMBL/GenBank/DDBJ whole genome shotgun (WGS) entry which is preliminary data.</text>
</comment>
<evidence type="ECO:0000313" key="2">
    <source>
        <dbReference type="Proteomes" id="UP001057375"/>
    </source>
</evidence>
<dbReference type="Proteomes" id="UP001057375">
    <property type="component" value="Unassembled WGS sequence"/>
</dbReference>
<gene>
    <name evidence="1" type="ORF">ADUPG1_004379</name>
</gene>